<protein>
    <submittedName>
        <fullName evidence="1">Unannotated protein</fullName>
    </submittedName>
</protein>
<name>A0A6J6IHA2_9ZZZZ</name>
<dbReference type="InterPro" id="IPR037171">
    <property type="entry name" value="NagB/RpiA_transferase-like"/>
</dbReference>
<dbReference type="InterPro" id="IPR042529">
    <property type="entry name" value="IF_2B-like_C"/>
</dbReference>
<dbReference type="SUPFAM" id="SSF100950">
    <property type="entry name" value="NagB/RpiA/CoA transferase-like"/>
    <property type="match status" value="1"/>
</dbReference>
<sequence length="266" mass="28254">MHPIERLRYVARATGYPQGAIVAEAARALASFTSDPQGLVTACRRLVSRHPGSAPLVWLCARVLCAGDPRAEIRDVLVELDEDRTSRELAHSLPEDATVVVLGWPELIGEALPRRGDLGVLVIDVLSEGSGLVRRLLEDDCDADDVPLAGLGAAVADADIVLLEAGAIGPAEFLGVSGSRAAAAVARHAGVPVWLVAGVGRTLPERMWQPLRDRAIGDDPWDCDDEVVPLDLIDRVIGPKGPQSVADALRRTDCPVAPELFKGDVL</sequence>
<proteinExistence type="predicted"/>
<gene>
    <name evidence="1" type="ORF">UFOPK1835_02006</name>
</gene>
<organism evidence="1">
    <name type="scientific">freshwater metagenome</name>
    <dbReference type="NCBI Taxonomy" id="449393"/>
    <lineage>
        <taxon>unclassified sequences</taxon>
        <taxon>metagenomes</taxon>
        <taxon>ecological metagenomes</taxon>
    </lineage>
</organism>
<dbReference type="EMBL" id="CAEZUP010000127">
    <property type="protein sequence ID" value="CAB4623855.1"/>
    <property type="molecule type" value="Genomic_DNA"/>
</dbReference>
<evidence type="ECO:0000313" key="1">
    <source>
        <dbReference type="EMBL" id="CAB4623855.1"/>
    </source>
</evidence>
<accession>A0A6J6IHA2</accession>
<reference evidence="1" key="1">
    <citation type="submission" date="2020-05" db="EMBL/GenBank/DDBJ databases">
        <authorList>
            <person name="Chiriac C."/>
            <person name="Salcher M."/>
            <person name="Ghai R."/>
            <person name="Kavagutti S V."/>
        </authorList>
    </citation>
    <scope>NUCLEOTIDE SEQUENCE</scope>
</reference>
<dbReference type="AlphaFoldDB" id="A0A6J6IHA2"/>
<dbReference type="Gene3D" id="3.40.50.10470">
    <property type="entry name" value="Translation initiation factor eif-2b, domain 2"/>
    <property type="match status" value="1"/>
</dbReference>